<proteinExistence type="predicted"/>
<comment type="caution">
    <text evidence="2">The sequence shown here is derived from an EMBL/GenBank/DDBJ whole genome shotgun (WGS) entry which is preliminary data.</text>
</comment>
<feature type="transmembrane region" description="Helical" evidence="1">
    <location>
        <begin position="71"/>
        <end position="91"/>
    </location>
</feature>
<dbReference type="InterPro" id="IPR006938">
    <property type="entry name" value="DUF624"/>
</dbReference>
<dbReference type="Pfam" id="PF04854">
    <property type="entry name" value="DUF624"/>
    <property type="match status" value="1"/>
</dbReference>
<accession>A0A511WYK7</accession>
<dbReference type="RefSeq" id="WP_089799183.1">
    <property type="nucleotide sequence ID" value="NZ_BJYE01000001.1"/>
</dbReference>
<feature type="transmembrane region" description="Helical" evidence="1">
    <location>
        <begin position="172"/>
        <end position="190"/>
    </location>
</feature>
<evidence type="ECO:0008006" key="4">
    <source>
        <dbReference type="Google" id="ProtNLM"/>
    </source>
</evidence>
<keyword evidence="1" id="KW-0472">Membrane</keyword>
<reference evidence="2 3" key="1">
    <citation type="submission" date="2019-07" db="EMBL/GenBank/DDBJ databases">
        <title>Whole genome shotgun sequence of Halolactibacillus alkaliphilus NBRC 103919.</title>
        <authorList>
            <person name="Hosoyama A."/>
            <person name="Uohara A."/>
            <person name="Ohji S."/>
            <person name="Ichikawa N."/>
        </authorList>
    </citation>
    <scope>NUCLEOTIDE SEQUENCE [LARGE SCALE GENOMIC DNA]</scope>
    <source>
        <strain evidence="2 3">NBRC 103919</strain>
    </source>
</reference>
<name>A0A511WYK7_9BACI</name>
<dbReference type="AlphaFoldDB" id="A0A511WYK7"/>
<gene>
    <name evidence="2" type="primary">yteU_1</name>
    <name evidence="2" type="ORF">HAL01_00520</name>
</gene>
<keyword evidence="1" id="KW-1133">Transmembrane helix</keyword>
<evidence type="ECO:0000313" key="3">
    <source>
        <dbReference type="Proteomes" id="UP000321400"/>
    </source>
</evidence>
<feature type="transmembrane region" description="Helical" evidence="1">
    <location>
        <begin position="142"/>
        <end position="166"/>
    </location>
</feature>
<dbReference type="OrthoDB" id="2182676at2"/>
<protein>
    <recommendedName>
        <fullName evidence="4">DUF624 domain-containing protein</fullName>
    </recommendedName>
</protein>
<keyword evidence="1" id="KW-0812">Transmembrane</keyword>
<dbReference type="STRING" id="442899.SAMN05720591_101147"/>
<feature type="transmembrane region" description="Helical" evidence="1">
    <location>
        <begin position="20"/>
        <end position="50"/>
    </location>
</feature>
<evidence type="ECO:0000256" key="1">
    <source>
        <dbReference type="SAM" id="Phobius"/>
    </source>
</evidence>
<evidence type="ECO:0000313" key="2">
    <source>
        <dbReference type="EMBL" id="GEN55588.1"/>
    </source>
</evidence>
<sequence length="206" mass="24004">MNGFMQKFYEIGSWLSNVMFIHFMWLGLTFLGVGVLGVFPATFAAARTVYRMIQGESEKIHISMWQEYKRRFVKANILGYTWVLIGFTLFVDFRISEVFIQWSLVHFFLILISSIALASFLIFMTVFVRYELTGWQYFKQSLYIAIVQPMETIAVLISAVLIFYLFMFLPVLTAFFGITLVLYPILWFGHRACTAIETKKLQVSPN</sequence>
<feature type="transmembrane region" description="Helical" evidence="1">
    <location>
        <begin position="103"/>
        <end position="130"/>
    </location>
</feature>
<dbReference type="Proteomes" id="UP000321400">
    <property type="component" value="Unassembled WGS sequence"/>
</dbReference>
<dbReference type="EMBL" id="BJYE01000001">
    <property type="protein sequence ID" value="GEN55588.1"/>
    <property type="molecule type" value="Genomic_DNA"/>
</dbReference>
<keyword evidence="3" id="KW-1185">Reference proteome</keyword>
<organism evidence="2 3">
    <name type="scientific">Halolactibacillus alkaliphilus</name>
    <dbReference type="NCBI Taxonomy" id="442899"/>
    <lineage>
        <taxon>Bacteria</taxon>
        <taxon>Bacillati</taxon>
        <taxon>Bacillota</taxon>
        <taxon>Bacilli</taxon>
        <taxon>Bacillales</taxon>
        <taxon>Bacillaceae</taxon>
        <taxon>Halolactibacillus</taxon>
    </lineage>
</organism>